<accession>A0ABU4PJG7</accession>
<reference evidence="1 2" key="1">
    <citation type="submission" date="2023-11" db="EMBL/GenBank/DDBJ databases">
        <title>MicrobeMod: A computational toolkit for identifying prokaryotic methylation and restriction-modification with nanopore sequencing.</title>
        <authorList>
            <person name="Crits-Christoph A."/>
            <person name="Kang S.C."/>
            <person name="Lee H."/>
            <person name="Ostrov N."/>
        </authorList>
    </citation>
    <scope>NUCLEOTIDE SEQUENCE [LARGE SCALE GENOMIC DNA]</scope>
    <source>
        <strain evidence="1 2">ATCC 14820</strain>
    </source>
</reference>
<name>A0ABU4PJG7_9SPHN</name>
<dbReference type="EMBL" id="JAWXXV010000001">
    <property type="protein sequence ID" value="MDX5984343.1"/>
    <property type="molecule type" value="Genomic_DNA"/>
</dbReference>
<keyword evidence="2" id="KW-1185">Reference proteome</keyword>
<sequence>MDSATAITRARSGLGKKTEYKSPGVMPSFAAATIPPNGKLDCSGFVYWSIRFPSVPPQSRIVNHPLYKKINGGWFETTAIHADGLSPTGYFHALAEPVVGSFLVYPDYTGTDGRTHDGHIGIVTALDMAQHGIARVKAIIHCSLGGWHQHGDAVQETAPAPWLAHSNAIAVWYEGFSDAPPT</sequence>
<evidence type="ECO:0000313" key="1">
    <source>
        <dbReference type="EMBL" id="MDX5984343.1"/>
    </source>
</evidence>
<proteinExistence type="predicted"/>
<comment type="caution">
    <text evidence="1">The sequence shown here is derived from an EMBL/GenBank/DDBJ whole genome shotgun (WGS) entry which is preliminary data.</text>
</comment>
<organism evidence="1 2">
    <name type="scientific">Sphingomonas echinoides</name>
    <dbReference type="NCBI Taxonomy" id="59803"/>
    <lineage>
        <taxon>Bacteria</taxon>
        <taxon>Pseudomonadati</taxon>
        <taxon>Pseudomonadota</taxon>
        <taxon>Alphaproteobacteria</taxon>
        <taxon>Sphingomonadales</taxon>
        <taxon>Sphingomonadaceae</taxon>
        <taxon>Sphingomonas</taxon>
    </lineage>
</organism>
<evidence type="ECO:0000313" key="2">
    <source>
        <dbReference type="Proteomes" id="UP001279660"/>
    </source>
</evidence>
<gene>
    <name evidence="1" type="ORF">SIL82_08715</name>
</gene>
<evidence type="ECO:0008006" key="3">
    <source>
        <dbReference type="Google" id="ProtNLM"/>
    </source>
</evidence>
<dbReference type="Proteomes" id="UP001279660">
    <property type="component" value="Unassembled WGS sequence"/>
</dbReference>
<dbReference type="RefSeq" id="WP_010403464.1">
    <property type="nucleotide sequence ID" value="NZ_JAWXXV010000001.1"/>
</dbReference>
<protein>
    <recommendedName>
        <fullName evidence="3">Peptidase C51 domain-containing protein</fullName>
    </recommendedName>
</protein>